<proteinExistence type="predicted"/>
<dbReference type="SUPFAM" id="SSF57716">
    <property type="entry name" value="Glucocorticoid receptor-like (DNA-binding domain)"/>
    <property type="match status" value="2"/>
</dbReference>
<evidence type="ECO:0000256" key="2">
    <source>
        <dbReference type="ARBA" id="ARBA00023163"/>
    </source>
</evidence>
<dbReference type="AlphaFoldDB" id="A0A2G5TWP0"/>
<dbReference type="GO" id="GO:0043565">
    <property type="term" value="F:sequence-specific DNA binding"/>
    <property type="evidence" value="ECO:0007669"/>
    <property type="project" value="InterPro"/>
</dbReference>
<keyword evidence="2" id="KW-0804">Transcription</keyword>
<evidence type="ECO:0000256" key="3">
    <source>
        <dbReference type="ARBA" id="ARBA00023242"/>
    </source>
</evidence>
<keyword evidence="4" id="KW-0862">Zinc</keyword>
<evidence type="ECO:0000259" key="6">
    <source>
        <dbReference type="PROSITE" id="PS50114"/>
    </source>
</evidence>
<keyword evidence="4" id="KW-0479">Metal-binding</keyword>
<evidence type="ECO:0000313" key="7">
    <source>
        <dbReference type="EMBL" id="PIC31541.1"/>
    </source>
</evidence>
<keyword evidence="4" id="KW-0863">Zinc-finger</keyword>
<gene>
    <name evidence="7" type="primary">Cnig_chr_IV.g12211</name>
    <name evidence="7" type="ORF">B9Z55_012211</name>
</gene>
<evidence type="ECO:0000256" key="4">
    <source>
        <dbReference type="PROSITE-ProRule" id="PRU00094"/>
    </source>
</evidence>
<dbReference type="EMBL" id="PDUG01000004">
    <property type="protein sequence ID" value="PIC31541.1"/>
    <property type="molecule type" value="Genomic_DNA"/>
</dbReference>
<feature type="domain" description="GATA-type" evidence="6">
    <location>
        <begin position="399"/>
        <end position="444"/>
    </location>
</feature>
<dbReference type="Gene3D" id="3.30.50.10">
    <property type="entry name" value="Erythroid Transcription Factor GATA-1, subunit A"/>
    <property type="match status" value="2"/>
</dbReference>
<reference evidence="8" key="1">
    <citation type="submission" date="2017-10" db="EMBL/GenBank/DDBJ databases">
        <title>Rapid genome shrinkage in a self-fertile nematode reveals novel sperm competition proteins.</title>
        <authorList>
            <person name="Yin D."/>
            <person name="Schwarz E.M."/>
            <person name="Thomas C.G."/>
            <person name="Felde R.L."/>
            <person name="Korf I.F."/>
            <person name="Cutter A.D."/>
            <person name="Schartner C.M."/>
            <person name="Ralston E.J."/>
            <person name="Meyer B.J."/>
            <person name="Haag E.S."/>
        </authorList>
    </citation>
    <scope>NUCLEOTIDE SEQUENCE [LARGE SCALE GENOMIC DNA]</scope>
    <source>
        <strain evidence="8">JU1422</strain>
    </source>
</reference>
<protein>
    <recommendedName>
        <fullName evidence="6">GATA-type domain-containing protein</fullName>
    </recommendedName>
</protein>
<feature type="compositionally biased region" description="Basic and acidic residues" evidence="5">
    <location>
        <begin position="1"/>
        <end position="10"/>
    </location>
</feature>
<organism evidence="7 8">
    <name type="scientific">Caenorhabditis nigoni</name>
    <dbReference type="NCBI Taxonomy" id="1611254"/>
    <lineage>
        <taxon>Eukaryota</taxon>
        <taxon>Metazoa</taxon>
        <taxon>Ecdysozoa</taxon>
        <taxon>Nematoda</taxon>
        <taxon>Chromadorea</taxon>
        <taxon>Rhabditida</taxon>
        <taxon>Rhabditina</taxon>
        <taxon>Rhabditomorpha</taxon>
        <taxon>Rhabditoidea</taxon>
        <taxon>Rhabditidae</taxon>
        <taxon>Peloderinae</taxon>
        <taxon>Caenorhabditis</taxon>
    </lineage>
</organism>
<evidence type="ECO:0000313" key="8">
    <source>
        <dbReference type="Proteomes" id="UP000230233"/>
    </source>
</evidence>
<dbReference type="InterPro" id="IPR013088">
    <property type="entry name" value="Znf_NHR/GATA"/>
</dbReference>
<feature type="region of interest" description="Disordered" evidence="5">
    <location>
        <begin position="1"/>
        <end position="22"/>
    </location>
</feature>
<feature type="compositionally biased region" description="Polar residues" evidence="5">
    <location>
        <begin position="374"/>
        <end position="383"/>
    </location>
</feature>
<dbReference type="STRING" id="1611254.A0A2G5TWP0"/>
<keyword evidence="8" id="KW-1185">Reference proteome</keyword>
<comment type="caution">
    <text evidence="7">The sequence shown here is derived from an EMBL/GenBank/DDBJ whole genome shotgun (WGS) entry which is preliminary data.</text>
</comment>
<evidence type="ECO:0000256" key="1">
    <source>
        <dbReference type="ARBA" id="ARBA00023015"/>
    </source>
</evidence>
<dbReference type="PROSITE" id="PS50114">
    <property type="entry name" value="GATA_ZN_FINGER_2"/>
    <property type="match status" value="2"/>
</dbReference>
<name>A0A2G5TWP0_9PELO</name>
<accession>A0A2G5TWP0</accession>
<feature type="domain" description="GATA-type" evidence="6">
    <location>
        <begin position="185"/>
        <end position="243"/>
    </location>
</feature>
<dbReference type="CDD" id="cd00202">
    <property type="entry name" value="ZnF_GATA"/>
    <property type="match status" value="2"/>
</dbReference>
<dbReference type="Proteomes" id="UP000230233">
    <property type="component" value="Chromosome IV"/>
</dbReference>
<dbReference type="InterPro" id="IPR000679">
    <property type="entry name" value="Znf_GATA"/>
</dbReference>
<feature type="region of interest" description="Disordered" evidence="5">
    <location>
        <begin position="367"/>
        <end position="395"/>
    </location>
</feature>
<dbReference type="GO" id="GO:0008270">
    <property type="term" value="F:zinc ion binding"/>
    <property type="evidence" value="ECO:0007669"/>
    <property type="project" value="UniProtKB-KW"/>
</dbReference>
<dbReference type="PROSITE" id="PS00344">
    <property type="entry name" value="GATA_ZN_FINGER_1"/>
    <property type="match status" value="1"/>
</dbReference>
<evidence type="ECO:0000256" key="5">
    <source>
        <dbReference type="SAM" id="MobiDB-lite"/>
    </source>
</evidence>
<dbReference type="SMART" id="SM00401">
    <property type="entry name" value="ZnF_GATA"/>
    <property type="match status" value="2"/>
</dbReference>
<keyword evidence="1" id="KW-0805">Transcription regulation</keyword>
<dbReference type="Pfam" id="PF00320">
    <property type="entry name" value="GATA"/>
    <property type="match status" value="2"/>
</dbReference>
<dbReference type="OrthoDB" id="3068909at2759"/>
<keyword evidence="3" id="KW-0539">Nucleus</keyword>
<dbReference type="GO" id="GO:0006355">
    <property type="term" value="P:regulation of DNA-templated transcription"/>
    <property type="evidence" value="ECO:0007669"/>
    <property type="project" value="InterPro"/>
</dbReference>
<sequence>MMTDKPHEAETVSEEIETSDKKISQIEPKLEIPNTIDAPQIQFPFLSMMPDMLNPFNDLSNTLPNPMVNLQMALMNQIKMDLMSVAMASPLFWNFPDLAATQNMDQQYPTPIWTPQDTVPVNQELHGATHNMEDTLAAEASEDSEMINDQENETPQIPMDPISPFWNKPLSQLDQIQNEPTPSKSVYSKKCSNCSITKTCQWRNVKSGEGILCQACYTYVRKYKKSRPMKAIQNYKKRVIDSSPTKLNPLAMDKLSSLLASPFLATLSYTEALPTPATQLAQGPSTPRKAPAKQFSISSLLASPVPAKKLAMNPLSLFPATQLASATSTPKRRAMDSLSLLASPSPATVAQAPTTPRNASVIQSAMEAPPTPATVAQPSTTPVAPNPSTPKRSAKRKLLEESQTCSNCSITNSCQWRNIKSKESVLCNACYVYRRYIKKDRPTSAIENYKSRLNEL</sequence>